<evidence type="ECO:0000313" key="3">
    <source>
        <dbReference type="EMBL" id="OAH55790.1"/>
    </source>
</evidence>
<evidence type="ECO:0000313" key="4">
    <source>
        <dbReference type="Proteomes" id="UP000077271"/>
    </source>
</evidence>
<evidence type="ECO:0000256" key="1">
    <source>
        <dbReference type="SAM" id="Phobius"/>
    </source>
</evidence>
<name>A0A177KR27_9BACI</name>
<gene>
    <name evidence="3" type="ORF">AWH48_03705</name>
</gene>
<feature type="chain" id="PRO_5008066314" evidence="2">
    <location>
        <begin position="20"/>
        <end position="144"/>
    </location>
</feature>
<keyword evidence="1" id="KW-0472">Membrane</keyword>
<proteinExistence type="predicted"/>
<organism evidence="3 4">
    <name type="scientific">Domibacillus aminovorans</name>
    <dbReference type="NCBI Taxonomy" id="29332"/>
    <lineage>
        <taxon>Bacteria</taxon>
        <taxon>Bacillati</taxon>
        <taxon>Bacillota</taxon>
        <taxon>Bacilli</taxon>
        <taxon>Bacillales</taxon>
        <taxon>Bacillaceae</taxon>
        <taxon>Domibacillus</taxon>
    </lineage>
</organism>
<evidence type="ECO:0000256" key="2">
    <source>
        <dbReference type="SAM" id="SignalP"/>
    </source>
</evidence>
<sequence length="144" mass="15749">MKRWILIVLLITFASPAQSLSWSYPFVVHDGNVYEVTEEEVINVGSQIGEVNRETEKMTGDYSGDASNVYPVGTAYVDIIGLPTDIAIAVETAPGQFQKAVYTQEAPYTWTDAAMNTFILITITAAIYLVGRGILRNSTYGSSV</sequence>
<dbReference type="AlphaFoldDB" id="A0A177KR27"/>
<dbReference type="EMBL" id="LQWZ01000023">
    <property type="protein sequence ID" value="OAH55790.1"/>
    <property type="molecule type" value="Genomic_DNA"/>
</dbReference>
<keyword evidence="1" id="KW-1133">Transmembrane helix</keyword>
<reference evidence="3 4" key="1">
    <citation type="submission" date="2016-01" db="EMBL/GenBank/DDBJ databases">
        <title>Investigation of taxonomic status of Bacillus aminovorans.</title>
        <authorList>
            <person name="Verma A."/>
            <person name="Pal Y."/>
            <person name="Krishnamurthi S."/>
        </authorList>
    </citation>
    <scope>NUCLEOTIDE SEQUENCE [LARGE SCALE GENOMIC DNA]</scope>
    <source>
        <strain evidence="3 4">DSM 4337</strain>
    </source>
</reference>
<feature type="transmembrane region" description="Helical" evidence="1">
    <location>
        <begin position="113"/>
        <end position="131"/>
    </location>
</feature>
<accession>A0A177KR27</accession>
<dbReference type="RefSeq" id="WP_018393673.1">
    <property type="nucleotide sequence ID" value="NZ_LQWZ01000023.1"/>
</dbReference>
<keyword evidence="2" id="KW-0732">Signal</keyword>
<dbReference type="OrthoDB" id="2357153at2"/>
<protein>
    <submittedName>
        <fullName evidence="3">Uncharacterized protein</fullName>
    </submittedName>
</protein>
<dbReference type="Proteomes" id="UP000077271">
    <property type="component" value="Unassembled WGS sequence"/>
</dbReference>
<comment type="caution">
    <text evidence="3">The sequence shown here is derived from an EMBL/GenBank/DDBJ whole genome shotgun (WGS) entry which is preliminary data.</text>
</comment>
<keyword evidence="1" id="KW-0812">Transmembrane</keyword>
<feature type="signal peptide" evidence="2">
    <location>
        <begin position="1"/>
        <end position="19"/>
    </location>
</feature>